<sequence length="408" mass="44131" precursor="true">MNCFRMIFAFALVSASQNLCFSQSCNCESPSQWHNCQPRTDVRYGPTTSVWQGYRGGHTMQPAVPYQGYANCSEPEDGYSTWTTPPTSGSAPICADPSVVVGGYGSVIDSSPIFTLDTFADSLGGFFGGIDFLWMRANFDQNVAMIVDPPVGNTLVPFDYDYELSPRAWLGWQSCSGTGFRATYFRFDQSANTEAVTAVAGATPVYLFVYGAGGNLSRNANANVGQTLVSDHSLTLNSLDFEATQVVRWKRSRALFGLGVRIADMHQTSRGDVFNPDGSLEETVRNELKFQGAGPTASAQLTRGIGSSPFGIFATTRGSLLVSDTEQRIYEMKGAFTTELEDIAIQREVLGNVEFGIGVQYGQSIGRSAGMFFRAGYECQLWLDAGGPVDSHSTIGLDGITFATGVQF</sequence>
<accession>A0A5B1CDZ9</accession>
<feature type="chain" id="PRO_5022734836" evidence="1">
    <location>
        <begin position="22"/>
        <end position="408"/>
    </location>
</feature>
<proteinExistence type="predicted"/>
<evidence type="ECO:0000313" key="3">
    <source>
        <dbReference type="Proteomes" id="UP000322699"/>
    </source>
</evidence>
<evidence type="ECO:0000256" key="1">
    <source>
        <dbReference type="SAM" id="SignalP"/>
    </source>
</evidence>
<name>A0A5B1CDZ9_9BACT</name>
<dbReference type="Proteomes" id="UP000322699">
    <property type="component" value="Unassembled WGS sequence"/>
</dbReference>
<reference evidence="2 3" key="1">
    <citation type="submission" date="2019-08" db="EMBL/GenBank/DDBJ databases">
        <title>Deep-cultivation of Planctomycetes and their phenomic and genomic characterization uncovers novel biology.</title>
        <authorList>
            <person name="Wiegand S."/>
            <person name="Jogler M."/>
            <person name="Boedeker C."/>
            <person name="Pinto D."/>
            <person name="Vollmers J."/>
            <person name="Rivas-Marin E."/>
            <person name="Kohn T."/>
            <person name="Peeters S.H."/>
            <person name="Heuer A."/>
            <person name="Rast P."/>
            <person name="Oberbeckmann S."/>
            <person name="Bunk B."/>
            <person name="Jeske O."/>
            <person name="Meyerdierks A."/>
            <person name="Storesund J.E."/>
            <person name="Kallscheuer N."/>
            <person name="Luecker S."/>
            <person name="Lage O.M."/>
            <person name="Pohl T."/>
            <person name="Merkel B.J."/>
            <person name="Hornburger P."/>
            <person name="Mueller R.-W."/>
            <person name="Bruemmer F."/>
            <person name="Labrenz M."/>
            <person name="Spormann A.M."/>
            <person name="Op Den Camp H."/>
            <person name="Overmann J."/>
            <person name="Amann R."/>
            <person name="Jetten M.S.M."/>
            <person name="Mascher T."/>
            <person name="Medema M.H."/>
            <person name="Devos D.P."/>
            <person name="Kaster A.-K."/>
            <person name="Ovreas L."/>
            <person name="Rohde M."/>
            <person name="Galperin M.Y."/>
            <person name="Jogler C."/>
        </authorList>
    </citation>
    <scope>NUCLEOTIDE SEQUENCE [LARGE SCALE GENOMIC DNA]</scope>
    <source>
        <strain evidence="2 3">LF1</strain>
    </source>
</reference>
<dbReference type="PROSITE" id="PS51257">
    <property type="entry name" value="PROKAR_LIPOPROTEIN"/>
    <property type="match status" value="1"/>
</dbReference>
<dbReference type="EMBL" id="VRLW01000001">
    <property type="protein sequence ID" value="KAA1258441.1"/>
    <property type="molecule type" value="Genomic_DNA"/>
</dbReference>
<comment type="caution">
    <text evidence="2">The sequence shown here is derived from an EMBL/GenBank/DDBJ whole genome shotgun (WGS) entry which is preliminary data.</text>
</comment>
<protein>
    <submittedName>
        <fullName evidence="2">Uncharacterized protein</fullName>
    </submittedName>
</protein>
<organism evidence="2 3">
    <name type="scientific">Rubripirellula obstinata</name>
    <dbReference type="NCBI Taxonomy" id="406547"/>
    <lineage>
        <taxon>Bacteria</taxon>
        <taxon>Pseudomonadati</taxon>
        <taxon>Planctomycetota</taxon>
        <taxon>Planctomycetia</taxon>
        <taxon>Pirellulales</taxon>
        <taxon>Pirellulaceae</taxon>
        <taxon>Rubripirellula</taxon>
    </lineage>
</organism>
<dbReference type="AlphaFoldDB" id="A0A5B1CDZ9"/>
<feature type="signal peptide" evidence="1">
    <location>
        <begin position="1"/>
        <end position="21"/>
    </location>
</feature>
<gene>
    <name evidence="2" type="ORF">LF1_09610</name>
</gene>
<evidence type="ECO:0000313" key="2">
    <source>
        <dbReference type="EMBL" id="KAA1258441.1"/>
    </source>
</evidence>
<keyword evidence="1" id="KW-0732">Signal</keyword>
<keyword evidence="3" id="KW-1185">Reference proteome</keyword>